<dbReference type="InterPro" id="IPR011545">
    <property type="entry name" value="DEAD/DEAH_box_helicase_dom"/>
</dbReference>
<dbReference type="InterPro" id="IPR013689">
    <property type="entry name" value="RNA_helicase_ATP-dep_HrpB_C"/>
</dbReference>
<dbReference type="GO" id="GO:0005524">
    <property type="term" value="F:ATP binding"/>
    <property type="evidence" value="ECO:0007669"/>
    <property type="project" value="UniProtKB-KW"/>
</dbReference>
<keyword evidence="4" id="KW-0067">ATP-binding</keyword>
<dbReference type="InterPro" id="IPR027417">
    <property type="entry name" value="P-loop_NTPase"/>
</dbReference>
<evidence type="ECO:0000259" key="6">
    <source>
        <dbReference type="PROSITE" id="PS51194"/>
    </source>
</evidence>
<evidence type="ECO:0000313" key="8">
    <source>
        <dbReference type="Proteomes" id="UP000624703"/>
    </source>
</evidence>
<dbReference type="InterPro" id="IPR014001">
    <property type="entry name" value="Helicase_ATP-bd"/>
</dbReference>
<keyword evidence="8" id="KW-1185">Reference proteome</keyword>
<dbReference type="Gene3D" id="1.20.120.1080">
    <property type="match status" value="1"/>
</dbReference>
<dbReference type="SMART" id="SM00847">
    <property type="entry name" value="HA2"/>
    <property type="match status" value="1"/>
</dbReference>
<name>A0A8J7SHH7_9BACT</name>
<keyword evidence="3 7" id="KW-0347">Helicase</keyword>
<dbReference type="SMART" id="SM00490">
    <property type="entry name" value="HELICc"/>
    <property type="match status" value="1"/>
</dbReference>
<dbReference type="Pfam" id="PF00271">
    <property type="entry name" value="Helicase_C"/>
    <property type="match status" value="1"/>
</dbReference>
<evidence type="ECO:0000313" key="7">
    <source>
        <dbReference type="EMBL" id="MBK1789854.1"/>
    </source>
</evidence>
<dbReference type="Proteomes" id="UP000624703">
    <property type="component" value="Unassembled WGS sequence"/>
</dbReference>
<dbReference type="Gene3D" id="3.40.50.300">
    <property type="entry name" value="P-loop containing nucleotide triphosphate hydrolases"/>
    <property type="match status" value="2"/>
</dbReference>
<dbReference type="InterPro" id="IPR001650">
    <property type="entry name" value="Helicase_C-like"/>
</dbReference>
<dbReference type="Pfam" id="PF00270">
    <property type="entry name" value="DEAD"/>
    <property type="match status" value="1"/>
</dbReference>
<feature type="domain" description="Helicase ATP-binding" evidence="5">
    <location>
        <begin position="22"/>
        <end position="185"/>
    </location>
</feature>
<dbReference type="PROSITE" id="PS51194">
    <property type="entry name" value="HELICASE_CTER"/>
    <property type="match status" value="1"/>
</dbReference>
<accession>A0A8J7SHH7</accession>
<comment type="caution">
    <text evidence="7">The sequence shown here is derived from an EMBL/GenBank/DDBJ whole genome shotgun (WGS) entry which is preliminary data.</text>
</comment>
<evidence type="ECO:0000259" key="5">
    <source>
        <dbReference type="PROSITE" id="PS51192"/>
    </source>
</evidence>
<evidence type="ECO:0000256" key="1">
    <source>
        <dbReference type="ARBA" id="ARBA00022741"/>
    </source>
</evidence>
<evidence type="ECO:0000256" key="3">
    <source>
        <dbReference type="ARBA" id="ARBA00022806"/>
    </source>
</evidence>
<dbReference type="SMART" id="SM00487">
    <property type="entry name" value="DEXDc"/>
    <property type="match status" value="1"/>
</dbReference>
<dbReference type="Pfam" id="PF08482">
    <property type="entry name" value="HrpB_C"/>
    <property type="match status" value="1"/>
</dbReference>
<dbReference type="PANTHER" id="PTHR43519:SF1">
    <property type="entry name" value="ATP-DEPENDENT RNA HELICASE HRPB"/>
    <property type="match status" value="1"/>
</dbReference>
<dbReference type="PROSITE" id="PS51192">
    <property type="entry name" value="HELICASE_ATP_BIND_1"/>
    <property type="match status" value="1"/>
</dbReference>
<gene>
    <name evidence="7" type="primary">hrpB</name>
    <name evidence="7" type="ORF">JIN82_01660</name>
</gene>
<dbReference type="EMBL" id="JAENIM010000009">
    <property type="protein sequence ID" value="MBK1789854.1"/>
    <property type="molecule type" value="Genomic_DNA"/>
</dbReference>
<dbReference type="NCBIfam" id="TIGR01970">
    <property type="entry name" value="DEAH_box_HrpB"/>
    <property type="match status" value="1"/>
</dbReference>
<dbReference type="SUPFAM" id="SSF52540">
    <property type="entry name" value="P-loop containing nucleoside triphosphate hydrolases"/>
    <property type="match status" value="1"/>
</dbReference>
<organism evidence="7 8">
    <name type="scientific">Persicirhabdus sediminis</name>
    <dbReference type="NCBI Taxonomy" id="454144"/>
    <lineage>
        <taxon>Bacteria</taxon>
        <taxon>Pseudomonadati</taxon>
        <taxon>Verrucomicrobiota</taxon>
        <taxon>Verrucomicrobiia</taxon>
        <taxon>Verrucomicrobiales</taxon>
        <taxon>Verrucomicrobiaceae</taxon>
        <taxon>Persicirhabdus</taxon>
    </lineage>
</organism>
<evidence type="ECO:0000256" key="4">
    <source>
        <dbReference type="ARBA" id="ARBA00022840"/>
    </source>
</evidence>
<dbReference type="GO" id="GO:0003676">
    <property type="term" value="F:nucleic acid binding"/>
    <property type="evidence" value="ECO:0007669"/>
    <property type="project" value="InterPro"/>
</dbReference>
<protein>
    <submittedName>
        <fullName evidence="7">ATP-dependent helicase HrpB</fullName>
    </submittedName>
</protein>
<dbReference type="InterPro" id="IPR010225">
    <property type="entry name" value="HrpB"/>
</dbReference>
<dbReference type="GO" id="GO:0004386">
    <property type="term" value="F:helicase activity"/>
    <property type="evidence" value="ECO:0007669"/>
    <property type="project" value="UniProtKB-KW"/>
</dbReference>
<proteinExistence type="predicted"/>
<dbReference type="PIRSF" id="PIRSF005496">
    <property type="entry name" value="ATP_hel_hrpB"/>
    <property type="match status" value="1"/>
</dbReference>
<dbReference type="InterPro" id="IPR007502">
    <property type="entry name" value="Helicase-assoc_dom"/>
</dbReference>
<reference evidence="7" key="1">
    <citation type="submission" date="2021-01" db="EMBL/GenBank/DDBJ databases">
        <title>Modified the classification status of verrucomicrobia.</title>
        <authorList>
            <person name="Feng X."/>
        </authorList>
    </citation>
    <scope>NUCLEOTIDE SEQUENCE</scope>
    <source>
        <strain evidence="7">_KCTC 22039</strain>
    </source>
</reference>
<feature type="domain" description="Helicase C-terminal" evidence="6">
    <location>
        <begin position="222"/>
        <end position="385"/>
    </location>
</feature>
<keyword evidence="1" id="KW-0547">Nucleotide-binding</keyword>
<keyword evidence="2" id="KW-0378">Hydrolase</keyword>
<dbReference type="CDD" id="cd17990">
    <property type="entry name" value="DEXHc_HrpB"/>
    <property type="match status" value="1"/>
</dbReference>
<dbReference type="PANTHER" id="PTHR43519">
    <property type="entry name" value="ATP-DEPENDENT RNA HELICASE HRPB"/>
    <property type="match status" value="1"/>
</dbReference>
<evidence type="ECO:0000256" key="2">
    <source>
        <dbReference type="ARBA" id="ARBA00022801"/>
    </source>
</evidence>
<sequence length="854" mass="95170">MSCARCDVAVDLPVLEIKSELESSLRSGNRVLLKAPTGSGKSTCVPQMILDSQLAEGMILVVQPRRIAARMLATWVAKLRGVKLGEEVGYAVRFDSKYNKQTKILFLTDGLLQRMLQDDPDLAGVACVVFDEFHERRLASDLCLARCLDLQDGGNNHLKLVVMSATLEQSGLAQYLSPCASLEAMGRSYPVDIHYRSAAYQPAGGAREVARNKPVWEQAADAAKELVAQTDGHLLVFMPGGYEIRKTITLLENASWAKGYHVYPLYSNLPIDQQELAIHGSGKKIIVSTNVAETSLTIEGITAVIDSGLARIAVYDSTRGLDSLLIRKISKASADQRAGRAGRTAPGLCVRLWSQAEHAKRDDFDSPEVQRMDITEALLGLKSQGVDEIADYRWLDAPKEETVSKSLALLHQLGAIDELEMLTEDGSWMMRMPIHPRYACLILSAAQHGCVAEAAFVAAAEQAESLFLPQGDALESFTYDGDVSDFAAYWRAFQWTQNQNRLNPSACRNKGLSARGARELGQSFRQLEQMCRRLNLPWKKVNFDENQFSLASAMFVPFADRLGQKMGSSTLACRLVGGRRGQLDKQSVARGGELFVAAEVTEVGGKDITVHLKRCTVIDKQELIGRADQVHLSELNEAIYDEQVRRVVQRHELRWRDIVIDSKVGGEPDAERAAELLAERVASGELVLKFWDRDVDRWIARVVNLSEWMPELEMPGFSSADREVLFTELCLGAKSYKEIKSRKVMPVLRQWLSPAQHEVLAAYAPEQVVLANGRKAKVYYAEGKEPWIALRLQHLYDVDSLPQIAGGNVDLLVHILAPNQRPWQITKDLAGFWKTGYPQMKKDLAGRYPRHEWR</sequence>
<dbReference type="AlphaFoldDB" id="A0A8J7SHH7"/>
<dbReference type="GO" id="GO:0016787">
    <property type="term" value="F:hydrolase activity"/>
    <property type="evidence" value="ECO:0007669"/>
    <property type="project" value="UniProtKB-KW"/>
</dbReference>
<dbReference type="CDD" id="cd18791">
    <property type="entry name" value="SF2_C_RHA"/>
    <property type="match status" value="1"/>
</dbReference>
<dbReference type="InterPro" id="IPR049614">
    <property type="entry name" value="HrpB_DEXH"/>
</dbReference>